<dbReference type="Proteomes" id="UP000004440">
    <property type="component" value="Unassembled WGS sequence"/>
</dbReference>
<dbReference type="EMBL" id="AFPU01000001">
    <property type="protein sequence ID" value="EGP92803.1"/>
    <property type="molecule type" value="Genomic_DNA"/>
</dbReference>
<dbReference type="STRING" id="1001994.MY1_0014"/>
<dbReference type="PANTHER" id="PTHR30289:SF1">
    <property type="entry name" value="PEBP (PHOSPHATIDYLETHANOLAMINE-BINDING PROTEIN) FAMILY PROTEIN"/>
    <property type="match status" value="1"/>
</dbReference>
<dbReference type="AlphaFoldDB" id="F9CXM2"/>
<reference evidence="1 2" key="1">
    <citation type="journal article" date="2011" name="J. Bacteriol.">
        <title>Genome Sequence of an Ammonia-Oxidizing Soil Archaeon, "Candidatus Nitrosoarchaeum koreensis" MY1.</title>
        <authorList>
            <person name="Kim B.K."/>
            <person name="Jung M.Y."/>
            <person name="Yu D.S."/>
            <person name="Park S.J."/>
            <person name="Oh T.K."/>
            <person name="Rhee S.K."/>
            <person name="Kim J.F."/>
        </authorList>
    </citation>
    <scope>NUCLEOTIDE SEQUENCE [LARGE SCALE GENOMIC DNA]</scope>
    <source>
        <strain evidence="1 2">MY1</strain>
    </source>
</reference>
<sequence length="153" mass="16846">MIAVTNLILESPAFKNGEQIPKKYGYKNTNINPPLTIKGIPKDAKSLVLIMDDPDAMGAVGKVWVHWVVWNIAPTVEIKENSIPIGAIEGKTDFGEIGYGGPAPPDKEHTYIFKLYALNIKLNLKEGSSKKDVEKSMKDHILAEAKLTGRYSP</sequence>
<organism evidence="1 2">
    <name type="scientific">Nitrosarchaeum koreense MY1</name>
    <dbReference type="NCBI Taxonomy" id="1001994"/>
    <lineage>
        <taxon>Archaea</taxon>
        <taxon>Nitrososphaerota</taxon>
        <taxon>Nitrososphaeria</taxon>
        <taxon>Nitrosopumilales</taxon>
        <taxon>Nitrosopumilaceae</taxon>
        <taxon>Nitrosarchaeum</taxon>
    </lineage>
</organism>
<keyword evidence="2" id="KW-1185">Reference proteome</keyword>
<name>F9CXM2_9ARCH</name>
<proteinExistence type="predicted"/>
<gene>
    <name evidence="1" type="ORF">MY1_0014</name>
</gene>
<evidence type="ECO:0000313" key="2">
    <source>
        <dbReference type="Proteomes" id="UP000004440"/>
    </source>
</evidence>
<dbReference type="OrthoDB" id="28720at2157"/>
<evidence type="ECO:0000313" key="1">
    <source>
        <dbReference type="EMBL" id="EGP92803.1"/>
    </source>
</evidence>
<comment type="caution">
    <text evidence="1">The sequence shown here is derived from an EMBL/GenBank/DDBJ whole genome shotgun (WGS) entry which is preliminary data.</text>
</comment>
<dbReference type="CDD" id="cd00865">
    <property type="entry name" value="PEBP_bact_arch"/>
    <property type="match status" value="1"/>
</dbReference>
<dbReference type="PANTHER" id="PTHR30289">
    <property type="entry name" value="UNCHARACTERIZED PROTEIN YBCL-RELATED"/>
    <property type="match status" value="1"/>
</dbReference>
<protein>
    <submittedName>
        <fullName evidence="1">Putative Phosphatidylethanolamine-binding protein</fullName>
    </submittedName>
</protein>
<dbReference type="InterPro" id="IPR008914">
    <property type="entry name" value="PEBP"/>
</dbReference>
<accession>F9CXM2</accession>
<dbReference type="NCBIfam" id="TIGR00481">
    <property type="entry name" value="YbhB/YbcL family Raf kinase inhibitor-like protein"/>
    <property type="match status" value="1"/>
</dbReference>
<dbReference type="Pfam" id="PF01161">
    <property type="entry name" value="PBP"/>
    <property type="match status" value="1"/>
</dbReference>
<dbReference type="InterPro" id="IPR036610">
    <property type="entry name" value="PEBP-like_sf"/>
</dbReference>
<dbReference type="SUPFAM" id="SSF49777">
    <property type="entry name" value="PEBP-like"/>
    <property type="match status" value="1"/>
</dbReference>
<dbReference type="InterPro" id="IPR005247">
    <property type="entry name" value="YbhB_YbcL/LppC-like"/>
</dbReference>
<dbReference type="RefSeq" id="WP_007549365.1">
    <property type="nucleotide sequence ID" value="NZ_AFPU01000001.1"/>
</dbReference>
<dbReference type="Gene3D" id="3.90.280.10">
    <property type="entry name" value="PEBP-like"/>
    <property type="match status" value="1"/>
</dbReference>
<dbReference type="PATRIC" id="fig|1001994.6.peg.14"/>